<sequence length="188" mass="20043">MSPHELSGSLSECRSPGTGDILSVLNPADEQRGSGEPRPEAAGRVGPASPAAYTCLARAHGCRKWHSRWGWKAPSFTRPNHRLLCRRSTEEPLCLCSPQMAPCSDFATSIPASPEAKNQPLQQGVPPSLPTPATATDRINPGGDRSRDTGAINIPGGPFPPTLLRAQHFRHRGAAGRSPRRGRGGLHP</sequence>
<dbReference type="InParanoid" id="A0A7J8E2L4"/>
<keyword evidence="3" id="KW-1185">Reference proteome</keyword>
<evidence type="ECO:0000313" key="3">
    <source>
        <dbReference type="Proteomes" id="UP000550707"/>
    </source>
</evidence>
<proteinExistence type="predicted"/>
<dbReference type="Proteomes" id="UP000550707">
    <property type="component" value="Unassembled WGS sequence"/>
</dbReference>
<name>A0A7J8E2L4_MOLMO</name>
<feature type="region of interest" description="Disordered" evidence="1">
    <location>
        <begin position="111"/>
        <end position="188"/>
    </location>
</feature>
<feature type="compositionally biased region" description="Basic residues" evidence="1">
    <location>
        <begin position="167"/>
        <end position="188"/>
    </location>
</feature>
<accession>A0A7J8E2L4</accession>
<reference evidence="2 3" key="1">
    <citation type="journal article" date="2020" name="Nature">
        <title>Six reference-quality genomes reveal evolution of bat adaptations.</title>
        <authorList>
            <person name="Jebb D."/>
            <person name="Huang Z."/>
            <person name="Pippel M."/>
            <person name="Hughes G.M."/>
            <person name="Lavrichenko K."/>
            <person name="Devanna P."/>
            <person name="Winkler S."/>
            <person name="Jermiin L.S."/>
            <person name="Skirmuntt E.C."/>
            <person name="Katzourakis A."/>
            <person name="Burkitt-Gray L."/>
            <person name="Ray D.A."/>
            <person name="Sullivan K.A.M."/>
            <person name="Roscito J.G."/>
            <person name="Kirilenko B.M."/>
            <person name="Davalos L.M."/>
            <person name="Corthals A.P."/>
            <person name="Power M.L."/>
            <person name="Jones G."/>
            <person name="Ransome R.D."/>
            <person name="Dechmann D.K.N."/>
            <person name="Locatelli A.G."/>
            <person name="Puechmaille S.J."/>
            <person name="Fedrigo O."/>
            <person name="Jarvis E.D."/>
            <person name="Hiller M."/>
            <person name="Vernes S.C."/>
            <person name="Myers E.W."/>
            <person name="Teeling E.C."/>
        </authorList>
    </citation>
    <scope>NUCLEOTIDE SEQUENCE [LARGE SCALE GENOMIC DNA]</scope>
    <source>
        <strain evidence="2">MMolMol1</strain>
        <tissue evidence="2">Muscle</tissue>
    </source>
</reference>
<gene>
    <name evidence="2" type="ORF">HJG59_009015</name>
</gene>
<protein>
    <submittedName>
        <fullName evidence="2">Uncharacterized protein</fullName>
    </submittedName>
</protein>
<evidence type="ECO:0000256" key="1">
    <source>
        <dbReference type="SAM" id="MobiDB-lite"/>
    </source>
</evidence>
<feature type="compositionally biased region" description="Basic and acidic residues" evidence="1">
    <location>
        <begin position="29"/>
        <end position="41"/>
    </location>
</feature>
<dbReference type="EMBL" id="JACASF010000015">
    <property type="protein sequence ID" value="KAF6429654.1"/>
    <property type="molecule type" value="Genomic_DNA"/>
</dbReference>
<dbReference type="AlphaFoldDB" id="A0A7J8E2L4"/>
<organism evidence="2 3">
    <name type="scientific">Molossus molossus</name>
    <name type="common">Pallas' mastiff bat</name>
    <name type="synonym">Vespertilio molossus</name>
    <dbReference type="NCBI Taxonomy" id="27622"/>
    <lineage>
        <taxon>Eukaryota</taxon>
        <taxon>Metazoa</taxon>
        <taxon>Chordata</taxon>
        <taxon>Craniata</taxon>
        <taxon>Vertebrata</taxon>
        <taxon>Euteleostomi</taxon>
        <taxon>Mammalia</taxon>
        <taxon>Eutheria</taxon>
        <taxon>Laurasiatheria</taxon>
        <taxon>Chiroptera</taxon>
        <taxon>Yangochiroptera</taxon>
        <taxon>Molossidae</taxon>
        <taxon>Molossus</taxon>
    </lineage>
</organism>
<evidence type="ECO:0000313" key="2">
    <source>
        <dbReference type="EMBL" id="KAF6429654.1"/>
    </source>
</evidence>
<feature type="region of interest" description="Disordered" evidence="1">
    <location>
        <begin position="1"/>
        <end position="47"/>
    </location>
</feature>
<comment type="caution">
    <text evidence="2">The sequence shown here is derived from an EMBL/GenBank/DDBJ whole genome shotgun (WGS) entry which is preliminary data.</text>
</comment>